<keyword evidence="2" id="KW-1185">Reference proteome</keyword>
<gene>
    <name evidence="1" type="ORF">HII17_13325</name>
</gene>
<name>A0A7Y0Q7T8_9GAMM</name>
<dbReference type="EMBL" id="JABBXH010000004">
    <property type="protein sequence ID" value="NMP32541.1"/>
    <property type="molecule type" value="Genomic_DNA"/>
</dbReference>
<dbReference type="Proteomes" id="UP000568664">
    <property type="component" value="Unassembled WGS sequence"/>
</dbReference>
<dbReference type="PANTHER" id="PTHR45632:SF24">
    <property type="entry name" value="GALACTOSE OXIDASE"/>
    <property type="match status" value="1"/>
</dbReference>
<evidence type="ECO:0000313" key="1">
    <source>
        <dbReference type="EMBL" id="NMP32541.1"/>
    </source>
</evidence>
<organism evidence="1 2">
    <name type="scientific">Thalassotalea algicola</name>
    <dbReference type="NCBI Taxonomy" id="2716224"/>
    <lineage>
        <taxon>Bacteria</taxon>
        <taxon>Pseudomonadati</taxon>
        <taxon>Pseudomonadota</taxon>
        <taxon>Gammaproteobacteria</taxon>
        <taxon>Alteromonadales</taxon>
        <taxon>Colwelliaceae</taxon>
        <taxon>Thalassotalea</taxon>
    </lineage>
</organism>
<dbReference type="InterPro" id="IPR015915">
    <property type="entry name" value="Kelch-typ_b-propeller"/>
</dbReference>
<dbReference type="AlphaFoldDB" id="A0A7Y0Q7T8"/>
<proteinExistence type="predicted"/>
<dbReference type="SUPFAM" id="SSF117281">
    <property type="entry name" value="Kelch motif"/>
    <property type="match status" value="1"/>
</dbReference>
<sequence>MAASFTCLANPPISLPSLPEPITNNAITIVNSENRNYLLSFNGLLKGKDHKSVSNKAFMLRVGDKSWQGINNVPIHQPINGLTGRLASVATSIKDNAYIFGGYTVAKDHSEVSVPDVYSFNVKTQKYTLLAPMPVPVDDSIALTYQDRFIYLVSGWHNDGNVNLVQIYDTKTNTWQQASPFPGKPVFGQAGAIVNNKMLICDGVRVDVHLDKRRSYAAEPACYLGSISLKQPNKINWHKVAHPTGVARYRMAATGVYSANSAYFIGGSDNPYNYSGIGYNGAPSEPDSKIWKFDFNSNKWQLLTSATATMDHRSLIELNNTLYTVGGMLKAQEVTDKVIAQTTITP</sequence>
<accession>A0A7Y0Q7T8</accession>
<comment type="caution">
    <text evidence="1">The sequence shown here is derived from an EMBL/GenBank/DDBJ whole genome shotgun (WGS) entry which is preliminary data.</text>
</comment>
<protein>
    <submittedName>
        <fullName evidence="1">Galactose oxidase</fullName>
    </submittedName>
</protein>
<dbReference type="Pfam" id="PF24681">
    <property type="entry name" value="Kelch_KLHDC2_KLHL20_DRC7"/>
    <property type="match status" value="1"/>
</dbReference>
<dbReference type="Gene3D" id="2.120.10.80">
    <property type="entry name" value="Kelch-type beta propeller"/>
    <property type="match status" value="2"/>
</dbReference>
<dbReference type="PANTHER" id="PTHR45632">
    <property type="entry name" value="LD33804P"/>
    <property type="match status" value="1"/>
</dbReference>
<reference evidence="1 2" key="1">
    <citation type="submission" date="2020-04" db="EMBL/GenBank/DDBJ databases">
        <title>Thalassotalea sp. M1531, isolated from the surface of marine red alga.</title>
        <authorList>
            <person name="Pang L."/>
            <person name="Lu D.-C."/>
        </authorList>
    </citation>
    <scope>NUCLEOTIDE SEQUENCE [LARGE SCALE GENOMIC DNA]</scope>
    <source>
        <strain evidence="1 2">M1531</strain>
    </source>
</reference>
<evidence type="ECO:0000313" key="2">
    <source>
        <dbReference type="Proteomes" id="UP000568664"/>
    </source>
</evidence>